<evidence type="ECO:0000313" key="1">
    <source>
        <dbReference type="EMBL" id="MLE31672.1"/>
    </source>
</evidence>
<dbReference type="Proteomes" id="UP000885317">
    <property type="component" value="Unassembled WGS sequence"/>
</dbReference>
<dbReference type="EMBL" id="RUTY01000019">
    <property type="protein sequence ID" value="MLE31672.1"/>
    <property type="molecule type" value="Genomic_DNA"/>
</dbReference>
<proteinExistence type="predicted"/>
<dbReference type="EMBL" id="RVIJ01000039">
    <property type="protein sequence ID" value="MLW03180.1"/>
    <property type="molecule type" value="Genomic_DNA"/>
</dbReference>
<dbReference type="Pfam" id="PF06688">
    <property type="entry name" value="DUF1187"/>
    <property type="match status" value="1"/>
</dbReference>
<dbReference type="InterPro" id="IPR009572">
    <property type="entry name" value="DUF1187"/>
</dbReference>
<reference evidence="2" key="1">
    <citation type="submission" date="2018-10" db="EMBL/GenBank/DDBJ databases">
        <authorList>
            <consortium name="PulseNet: The National Subtyping Network for Foodborne Disease Surveillance"/>
            <person name="Tarr C.L."/>
            <person name="Trees E."/>
            <person name="Katz L.S."/>
            <person name="Carleton-Romer H.A."/>
            <person name="Stroika S."/>
            <person name="Kucerova Z."/>
            <person name="Roache K.F."/>
            <person name="Sabol A.L."/>
            <person name="Besser J."/>
            <person name="Gerner-Smidt P."/>
        </authorList>
    </citation>
    <scope>NUCLEOTIDE SEQUENCE [LARGE SCALE GENOMIC DNA]</scope>
    <source>
        <strain evidence="2">PNUSAS038541</strain>
        <strain evidence="1">PNUSAS056479</strain>
    </source>
</reference>
<evidence type="ECO:0000313" key="2">
    <source>
        <dbReference type="EMBL" id="MLW03180.1"/>
    </source>
</evidence>
<name>A0A3R0Y4C9_SALER</name>
<accession>A0A3R0Y4C9</accession>
<dbReference type="Proteomes" id="UP000885392">
    <property type="component" value="Unassembled WGS sequence"/>
</dbReference>
<dbReference type="AlphaFoldDB" id="A0A3R0Y4C9"/>
<comment type="caution">
    <text evidence="2">The sequence shown here is derived from an EMBL/GenBank/DDBJ whole genome shotgun (WGS) entry which is preliminary data.</text>
</comment>
<sequence>MKNVFKVKKAGTSFREKVILVDFRCEKMKEQERRAG</sequence>
<gene>
    <name evidence="2" type="ORF">EAK82_24015</name>
    <name evidence="1" type="ORF">EBH50_17295</name>
</gene>
<organism evidence="2">
    <name type="scientific">Salmonella enterica</name>
    <name type="common">Salmonella choleraesuis</name>
    <dbReference type="NCBI Taxonomy" id="28901"/>
    <lineage>
        <taxon>Bacteria</taxon>
        <taxon>Pseudomonadati</taxon>
        <taxon>Pseudomonadota</taxon>
        <taxon>Gammaproteobacteria</taxon>
        <taxon>Enterobacterales</taxon>
        <taxon>Enterobacteriaceae</taxon>
        <taxon>Salmonella</taxon>
    </lineage>
</organism>
<protein>
    <submittedName>
        <fullName evidence="2">DUF1187 family protein</fullName>
    </submittedName>
</protein>
<dbReference type="RefSeq" id="WP_111764749.1">
    <property type="nucleotide sequence ID" value="NZ_JBFNGL010000004.1"/>
</dbReference>